<keyword evidence="3" id="KW-1185">Reference proteome</keyword>
<dbReference type="Proteomes" id="UP000592180">
    <property type="component" value="Unassembled WGS sequence"/>
</dbReference>
<organism evidence="2 3">
    <name type="scientific">Chryseobacterium defluvii</name>
    <dbReference type="NCBI Taxonomy" id="160396"/>
    <lineage>
        <taxon>Bacteria</taxon>
        <taxon>Pseudomonadati</taxon>
        <taxon>Bacteroidota</taxon>
        <taxon>Flavobacteriia</taxon>
        <taxon>Flavobacteriales</taxon>
        <taxon>Weeksellaceae</taxon>
        <taxon>Chryseobacterium group</taxon>
        <taxon>Chryseobacterium</taxon>
    </lineage>
</organism>
<proteinExistence type="predicted"/>
<sequence length="125" mass="14844">MKNTARLEERKRIWIVLSDLYLDTELGDSDFKYMALAIFKSPYTFEEAKEIDKYEIFPVLFSNLLSPAGEWAGFNEKILTESIIQWIDSKSPLDILAIQCVYPVYEWINKEYWEKIKTAYNQIEK</sequence>
<feature type="domain" description="DUF7079" evidence="1">
    <location>
        <begin position="8"/>
        <end position="117"/>
    </location>
</feature>
<reference evidence="2 3" key="1">
    <citation type="submission" date="2020-08" db="EMBL/GenBank/DDBJ databases">
        <title>Functional genomics of gut bacteria from endangered species of beetles.</title>
        <authorList>
            <person name="Carlos-Shanley C."/>
        </authorList>
    </citation>
    <scope>NUCLEOTIDE SEQUENCE [LARGE SCALE GENOMIC DNA]</scope>
    <source>
        <strain evidence="2 3">S00151</strain>
    </source>
</reference>
<dbReference type="AlphaFoldDB" id="A0A840KGS6"/>
<dbReference type="RefSeq" id="WP_184188571.1">
    <property type="nucleotide sequence ID" value="NZ_JACHLE010000002.1"/>
</dbReference>
<name>A0A840KGS6_9FLAO</name>
<dbReference type="Pfam" id="PF23296">
    <property type="entry name" value="DUF7079"/>
    <property type="match status" value="1"/>
</dbReference>
<protein>
    <recommendedName>
        <fullName evidence="1">DUF7079 domain-containing protein</fullName>
    </recommendedName>
</protein>
<accession>A0A840KGS6</accession>
<gene>
    <name evidence="2" type="ORF">HNP38_002006</name>
</gene>
<dbReference type="EMBL" id="JACHLE010000002">
    <property type="protein sequence ID" value="MBB4806710.1"/>
    <property type="molecule type" value="Genomic_DNA"/>
</dbReference>
<evidence type="ECO:0000313" key="2">
    <source>
        <dbReference type="EMBL" id="MBB4806710.1"/>
    </source>
</evidence>
<comment type="caution">
    <text evidence="2">The sequence shown here is derived from an EMBL/GenBank/DDBJ whole genome shotgun (WGS) entry which is preliminary data.</text>
</comment>
<evidence type="ECO:0000259" key="1">
    <source>
        <dbReference type="Pfam" id="PF23296"/>
    </source>
</evidence>
<dbReference type="InterPro" id="IPR055507">
    <property type="entry name" value="DUF7079"/>
</dbReference>
<evidence type="ECO:0000313" key="3">
    <source>
        <dbReference type="Proteomes" id="UP000592180"/>
    </source>
</evidence>